<reference evidence="1" key="1">
    <citation type="submission" date="2023-05" db="EMBL/GenBank/DDBJ databases">
        <authorList>
            <person name="Nardi F."/>
            <person name="Carapelli A."/>
            <person name="Cucini C."/>
        </authorList>
    </citation>
    <scope>NUCLEOTIDE SEQUENCE</scope>
    <source>
        <strain evidence="1">DMR45628</strain>
        <tissue evidence="1">Testes</tissue>
    </source>
</reference>
<accession>A0AAW1KSQ7</accession>
<reference evidence="1 2" key="2">
    <citation type="journal article" date="2024" name="BMC Genomics">
        <title>De novo assembly and annotation of Popillia japonica's genome with initial clues to its potential as an invasive pest.</title>
        <authorList>
            <person name="Cucini C."/>
            <person name="Boschi S."/>
            <person name="Funari R."/>
            <person name="Cardaioli E."/>
            <person name="Iannotti N."/>
            <person name="Marturano G."/>
            <person name="Paoli F."/>
            <person name="Bruttini M."/>
            <person name="Carapelli A."/>
            <person name="Frati F."/>
            <person name="Nardi F."/>
        </authorList>
    </citation>
    <scope>NUCLEOTIDE SEQUENCE [LARGE SCALE GENOMIC DNA]</scope>
    <source>
        <strain evidence="1">DMR45628</strain>
    </source>
</reference>
<dbReference type="Proteomes" id="UP001458880">
    <property type="component" value="Unassembled WGS sequence"/>
</dbReference>
<proteinExistence type="predicted"/>
<sequence length="72" mass="8274">MDNIHFEDVTDIDNDVSGLGALSWLKDRVRSWTIGHLRGKILFSIENEIKDAFNYAIHNTNCTKILKLTVTR</sequence>
<dbReference type="EMBL" id="JASPKY010000186">
    <property type="protein sequence ID" value="KAK9722653.1"/>
    <property type="molecule type" value="Genomic_DNA"/>
</dbReference>
<evidence type="ECO:0000313" key="2">
    <source>
        <dbReference type="Proteomes" id="UP001458880"/>
    </source>
</evidence>
<gene>
    <name evidence="1" type="ORF">QE152_g19567</name>
</gene>
<dbReference type="EMBL" id="JASPKY010000186">
    <property type="protein sequence ID" value="KAK9722652.1"/>
    <property type="molecule type" value="Genomic_DNA"/>
</dbReference>
<dbReference type="AlphaFoldDB" id="A0AAW1KSQ7"/>
<protein>
    <submittedName>
        <fullName evidence="1">Uncharacterized protein</fullName>
    </submittedName>
</protein>
<keyword evidence="2" id="KW-1185">Reference proteome</keyword>
<comment type="caution">
    <text evidence="1">The sequence shown here is derived from an EMBL/GenBank/DDBJ whole genome shotgun (WGS) entry which is preliminary data.</text>
</comment>
<organism evidence="1 2">
    <name type="scientific">Popillia japonica</name>
    <name type="common">Japanese beetle</name>
    <dbReference type="NCBI Taxonomy" id="7064"/>
    <lineage>
        <taxon>Eukaryota</taxon>
        <taxon>Metazoa</taxon>
        <taxon>Ecdysozoa</taxon>
        <taxon>Arthropoda</taxon>
        <taxon>Hexapoda</taxon>
        <taxon>Insecta</taxon>
        <taxon>Pterygota</taxon>
        <taxon>Neoptera</taxon>
        <taxon>Endopterygota</taxon>
        <taxon>Coleoptera</taxon>
        <taxon>Polyphaga</taxon>
        <taxon>Scarabaeiformia</taxon>
        <taxon>Scarabaeidae</taxon>
        <taxon>Rutelinae</taxon>
        <taxon>Popillia</taxon>
    </lineage>
</organism>
<evidence type="ECO:0000313" key="1">
    <source>
        <dbReference type="EMBL" id="KAK9722653.1"/>
    </source>
</evidence>
<name>A0AAW1KSQ7_POPJA</name>